<keyword evidence="3" id="KW-1185">Reference proteome</keyword>
<dbReference type="Proteomes" id="UP000746690">
    <property type="component" value="Unassembled WGS sequence"/>
</dbReference>
<name>A0ABX1S3M2_9FLAO</name>
<keyword evidence="2" id="KW-0449">Lipoprotein</keyword>
<accession>A0ABX1S3M2</accession>
<dbReference type="RefSeq" id="WP_169677194.1">
    <property type="nucleotide sequence ID" value="NZ_JABBHF010000016.1"/>
</dbReference>
<feature type="domain" description="Uncharacterized protein TP-0789" evidence="1">
    <location>
        <begin position="74"/>
        <end position="263"/>
    </location>
</feature>
<evidence type="ECO:0000313" key="2">
    <source>
        <dbReference type="EMBL" id="NMH89840.1"/>
    </source>
</evidence>
<evidence type="ECO:0000313" key="3">
    <source>
        <dbReference type="Proteomes" id="UP000746690"/>
    </source>
</evidence>
<organism evidence="2 3">
    <name type="scientific">Flavivirga algicola</name>
    <dbReference type="NCBI Taxonomy" id="2729136"/>
    <lineage>
        <taxon>Bacteria</taxon>
        <taxon>Pseudomonadati</taxon>
        <taxon>Bacteroidota</taxon>
        <taxon>Flavobacteriia</taxon>
        <taxon>Flavobacteriales</taxon>
        <taxon>Flavobacteriaceae</taxon>
        <taxon>Flavivirga</taxon>
    </lineage>
</organism>
<dbReference type="Gene3D" id="2.50.20.10">
    <property type="entry name" value="Lipoprotein localisation LolA/LolB/LppX"/>
    <property type="match status" value="1"/>
</dbReference>
<sequence>MKTRFLIGFIAIGLVFPLHSISQTLPSGQSIANKTHTRDEGVSLSRKLTMELKDKRGKIRIRETTSFRKYFGEEKRLVIFYLTPKSVMGTAFLTYDYPDASLDDDQWLYMPALRKTRRISAANRGDYFLGTDLTYEDIKLETRINRDDYTYKTIGKEQVDGHECFVIEGLPKSKEIAKELGYSKTKLWVDATLWMLRKADNWDVAGNYLKTIEIKDIKKIQGIWTYHKIYVKNHKTNHETIFRIDEVDYQTEINDDAFTKEALVNGL</sequence>
<dbReference type="CDD" id="cd16329">
    <property type="entry name" value="LolA_like"/>
    <property type="match status" value="1"/>
</dbReference>
<reference evidence="2 3" key="1">
    <citation type="submission" date="2020-04" db="EMBL/GenBank/DDBJ databases">
        <title>A Flavivirga sp. nov.</title>
        <authorList>
            <person name="Sun X."/>
        </authorList>
    </citation>
    <scope>NUCLEOTIDE SEQUENCE [LARGE SCALE GENOMIC DNA]</scope>
    <source>
        <strain evidence="2 3">Y03</strain>
    </source>
</reference>
<dbReference type="EMBL" id="JABBHF010000016">
    <property type="protein sequence ID" value="NMH89840.1"/>
    <property type="molecule type" value="Genomic_DNA"/>
</dbReference>
<dbReference type="Pfam" id="PF17131">
    <property type="entry name" value="LolA_like"/>
    <property type="match status" value="1"/>
</dbReference>
<evidence type="ECO:0000259" key="1">
    <source>
        <dbReference type="Pfam" id="PF17131"/>
    </source>
</evidence>
<comment type="caution">
    <text evidence="2">The sequence shown here is derived from an EMBL/GenBank/DDBJ whole genome shotgun (WGS) entry which is preliminary data.</text>
</comment>
<gene>
    <name evidence="2" type="ORF">HHX25_20230</name>
</gene>
<proteinExistence type="predicted"/>
<dbReference type="InterPro" id="IPR033399">
    <property type="entry name" value="TP_0789-like"/>
</dbReference>
<protein>
    <submittedName>
        <fullName evidence="2">Outer membrane lipoprotein-sorting protein</fullName>
    </submittedName>
</protein>